<evidence type="ECO:0000259" key="2">
    <source>
        <dbReference type="Pfam" id="PF13399"/>
    </source>
</evidence>
<dbReference type="Pfam" id="PF13399">
    <property type="entry name" value="LytR_C"/>
    <property type="match status" value="1"/>
</dbReference>
<dbReference type="InterPro" id="IPR027381">
    <property type="entry name" value="LytR/CpsA/Psr_C"/>
</dbReference>
<dbReference type="EMBL" id="QTUA01000001">
    <property type="protein sequence ID" value="REF29874.1"/>
    <property type="molecule type" value="Genomic_DNA"/>
</dbReference>
<protein>
    <submittedName>
        <fullName evidence="3">LytR cell envelope-related transcriptional attenuator</fullName>
    </submittedName>
</protein>
<feature type="chain" id="PRO_5017628859" evidence="1">
    <location>
        <begin position="19"/>
        <end position="154"/>
    </location>
</feature>
<accession>A0A3D9UV54</accession>
<proteinExistence type="predicted"/>
<evidence type="ECO:0000313" key="4">
    <source>
        <dbReference type="Proteomes" id="UP000256253"/>
    </source>
</evidence>
<reference evidence="3 4" key="1">
    <citation type="submission" date="2018-08" db="EMBL/GenBank/DDBJ databases">
        <title>Sequencing the genomes of 1000 actinobacteria strains.</title>
        <authorList>
            <person name="Klenk H.-P."/>
        </authorList>
    </citation>
    <scope>NUCLEOTIDE SEQUENCE [LARGE SCALE GENOMIC DNA]</scope>
    <source>
        <strain evidence="3 4">DSM 22967</strain>
    </source>
</reference>
<feature type="domain" description="LytR/CpsA/Psr regulator C-terminal" evidence="2">
    <location>
        <begin position="52"/>
        <end position="137"/>
    </location>
</feature>
<dbReference type="Proteomes" id="UP000256253">
    <property type="component" value="Unassembled WGS sequence"/>
</dbReference>
<keyword evidence="4" id="KW-1185">Reference proteome</keyword>
<dbReference type="AlphaFoldDB" id="A0A3D9UV54"/>
<comment type="caution">
    <text evidence="3">The sequence shown here is derived from an EMBL/GenBank/DDBJ whole genome shotgun (WGS) entry which is preliminary data.</text>
</comment>
<dbReference type="Gene3D" id="3.30.70.2390">
    <property type="match status" value="1"/>
</dbReference>
<name>A0A3D9UV54_9MICO</name>
<sequence length="154" mass="16035">MIVLIVVAVAVALGSVYAAAYFTGALPGSSPPDKPASCTPTTTTYASEQFVLNVYNASSGQGKAKETARALKANHFNVGVISNDPYKMKLTSVGQIRFGPKGEQNAKQYVQKLVPDAQLMADGRDDDSVDVVLGDAFPEIPSPSATPSTTPPGC</sequence>
<feature type="signal peptide" evidence="1">
    <location>
        <begin position="1"/>
        <end position="18"/>
    </location>
</feature>
<evidence type="ECO:0000256" key="1">
    <source>
        <dbReference type="SAM" id="SignalP"/>
    </source>
</evidence>
<gene>
    <name evidence="3" type="ORF">DFJ65_0856</name>
</gene>
<organism evidence="3 4">
    <name type="scientific">Calidifontibacter indicus</name>
    <dbReference type="NCBI Taxonomy" id="419650"/>
    <lineage>
        <taxon>Bacteria</taxon>
        <taxon>Bacillati</taxon>
        <taxon>Actinomycetota</taxon>
        <taxon>Actinomycetes</taxon>
        <taxon>Micrococcales</taxon>
        <taxon>Dermacoccaceae</taxon>
        <taxon>Calidifontibacter</taxon>
    </lineage>
</organism>
<evidence type="ECO:0000313" key="3">
    <source>
        <dbReference type="EMBL" id="REF29874.1"/>
    </source>
</evidence>
<keyword evidence="1" id="KW-0732">Signal</keyword>